<evidence type="ECO:0000313" key="2">
    <source>
        <dbReference type="EMBL" id="KAK2570929.1"/>
    </source>
</evidence>
<protein>
    <submittedName>
        <fullName evidence="2">Uncharacterized protein</fullName>
    </submittedName>
</protein>
<reference evidence="2" key="2">
    <citation type="journal article" date="2023" name="Science">
        <title>Genomic signatures of disease resistance in endangered staghorn corals.</title>
        <authorList>
            <person name="Vollmer S.V."/>
            <person name="Selwyn J.D."/>
            <person name="Despard B.A."/>
            <person name="Roesel C.L."/>
        </authorList>
    </citation>
    <scope>NUCLEOTIDE SEQUENCE</scope>
    <source>
        <strain evidence="2">K2</strain>
    </source>
</reference>
<feature type="region of interest" description="Disordered" evidence="1">
    <location>
        <begin position="1"/>
        <end position="48"/>
    </location>
</feature>
<dbReference type="PANTHER" id="PTHR37948">
    <property type="entry name" value="ZGC:113208"/>
    <property type="match status" value="1"/>
</dbReference>
<name>A0AAD9R0L3_ACRCE</name>
<comment type="caution">
    <text evidence="2">The sequence shown here is derived from an EMBL/GenBank/DDBJ whole genome shotgun (WGS) entry which is preliminary data.</text>
</comment>
<dbReference type="EMBL" id="JARQWQ010000007">
    <property type="protein sequence ID" value="KAK2570929.1"/>
    <property type="molecule type" value="Genomic_DNA"/>
</dbReference>
<keyword evidence="3" id="KW-1185">Reference proteome</keyword>
<dbReference type="Proteomes" id="UP001249851">
    <property type="component" value="Unassembled WGS sequence"/>
</dbReference>
<organism evidence="2 3">
    <name type="scientific">Acropora cervicornis</name>
    <name type="common">Staghorn coral</name>
    <dbReference type="NCBI Taxonomy" id="6130"/>
    <lineage>
        <taxon>Eukaryota</taxon>
        <taxon>Metazoa</taxon>
        <taxon>Cnidaria</taxon>
        <taxon>Anthozoa</taxon>
        <taxon>Hexacorallia</taxon>
        <taxon>Scleractinia</taxon>
        <taxon>Astrocoeniina</taxon>
        <taxon>Acroporidae</taxon>
        <taxon>Acropora</taxon>
    </lineage>
</organism>
<feature type="compositionally biased region" description="Low complexity" evidence="1">
    <location>
        <begin position="29"/>
        <end position="44"/>
    </location>
</feature>
<gene>
    <name evidence="2" type="ORF">P5673_004649</name>
</gene>
<evidence type="ECO:0000313" key="3">
    <source>
        <dbReference type="Proteomes" id="UP001249851"/>
    </source>
</evidence>
<dbReference type="AlphaFoldDB" id="A0AAD9R0L3"/>
<evidence type="ECO:0000256" key="1">
    <source>
        <dbReference type="SAM" id="MobiDB-lite"/>
    </source>
</evidence>
<accession>A0AAD9R0L3</accession>
<dbReference type="PANTHER" id="PTHR37948:SF1">
    <property type="entry name" value="BLL5189 PROTEIN"/>
    <property type="match status" value="1"/>
</dbReference>
<sequence length="239" mass="27341">MAPKRLLNTSSIEGTSIKKRKVVKTGGASPRTPSSPTTSSETTSLADVPKRDKHGKLVFTDFPDFKPNMTPKEVLQAGSFGGTYFRPIYSSITGKKYSADVYKEFPADWFQGLNIKSQVTSAVYRSEVNTYKVKCGGSLEMWESSGWIHKQDPYGWFHWYCRFFLGRRTEDDSRQVDRWKKCAGDKGRWRNNLITKVVRSGCAYDNFGVSPVVRQTLQHWGYRLTKKDFDTYAKKVKVK</sequence>
<proteinExistence type="predicted"/>
<reference evidence="2" key="1">
    <citation type="journal article" date="2023" name="G3 (Bethesda)">
        <title>Whole genome assembly and annotation of the endangered Caribbean coral Acropora cervicornis.</title>
        <authorList>
            <person name="Selwyn J.D."/>
            <person name="Vollmer S.V."/>
        </authorList>
    </citation>
    <scope>NUCLEOTIDE SEQUENCE</scope>
    <source>
        <strain evidence="2">K2</strain>
    </source>
</reference>